<reference evidence="2" key="1">
    <citation type="submission" date="2025-08" db="UniProtKB">
        <authorList>
            <consortium name="RefSeq"/>
        </authorList>
    </citation>
    <scope>IDENTIFICATION</scope>
</reference>
<proteinExistence type="predicted"/>
<keyword evidence="1" id="KW-1185">Reference proteome</keyword>
<dbReference type="PANTHER" id="PTHR33332">
    <property type="entry name" value="REVERSE TRANSCRIPTASE DOMAIN-CONTAINING PROTEIN"/>
    <property type="match status" value="1"/>
</dbReference>
<evidence type="ECO:0000313" key="1">
    <source>
        <dbReference type="Proteomes" id="UP001652625"/>
    </source>
</evidence>
<sequence>MVKIYADDTKILSAVYSIEDAKLVQKDLNIIEDWSEKWLIKLNESKCVVMQYGKNNINFNYTVNGSKNNNSTHERDLGVNFDTSLKWKKHIVACSSKANAIMGMIKNTFVHLDQHLLKQLYTTFVRPLIEFAAPV</sequence>
<dbReference type="Proteomes" id="UP001652625">
    <property type="component" value="Chromosome 06"/>
</dbReference>
<accession>A0ABM4BZD1</accession>
<dbReference type="GeneID" id="136081242"/>
<name>A0ABM4BZD1_HYDVU</name>
<protein>
    <submittedName>
        <fullName evidence="2">Uncharacterized protein LOC136081242</fullName>
    </submittedName>
</protein>
<dbReference type="RefSeq" id="XP_065654615.1">
    <property type="nucleotide sequence ID" value="XM_065798543.1"/>
</dbReference>
<gene>
    <name evidence="2" type="primary">LOC136081242</name>
</gene>
<evidence type="ECO:0000313" key="2">
    <source>
        <dbReference type="RefSeq" id="XP_065654615.1"/>
    </source>
</evidence>
<organism evidence="1 2">
    <name type="scientific">Hydra vulgaris</name>
    <name type="common">Hydra</name>
    <name type="synonym">Hydra attenuata</name>
    <dbReference type="NCBI Taxonomy" id="6087"/>
    <lineage>
        <taxon>Eukaryota</taxon>
        <taxon>Metazoa</taxon>
        <taxon>Cnidaria</taxon>
        <taxon>Hydrozoa</taxon>
        <taxon>Hydroidolina</taxon>
        <taxon>Anthoathecata</taxon>
        <taxon>Aplanulata</taxon>
        <taxon>Hydridae</taxon>
        <taxon>Hydra</taxon>
    </lineage>
</organism>